<dbReference type="EMBL" id="MHLG01000002">
    <property type="protein sequence ID" value="OGZ04563.1"/>
    <property type="molecule type" value="Genomic_DNA"/>
</dbReference>
<dbReference type="InterPro" id="IPR005139">
    <property type="entry name" value="PCRF"/>
</dbReference>
<evidence type="ECO:0000313" key="8">
    <source>
        <dbReference type="EMBL" id="OGZ04563.1"/>
    </source>
</evidence>
<feature type="domain" description="Prokaryotic-type class I peptide chain release factors" evidence="7">
    <location>
        <begin position="236"/>
        <end position="252"/>
    </location>
</feature>
<feature type="modified residue" description="N5-methylglutamine" evidence="4">
    <location>
        <position position="243"/>
    </location>
</feature>
<organism evidence="8 9">
    <name type="scientific">Candidatus Liptonbacteria bacterium RIFOXYD1_FULL_36_11</name>
    <dbReference type="NCBI Taxonomy" id="1798656"/>
    <lineage>
        <taxon>Bacteria</taxon>
        <taxon>Candidatus Liptoniibacteriota</taxon>
    </lineage>
</organism>
<comment type="subcellular location">
    <subcellularLocation>
        <location evidence="4">Cytoplasm</location>
    </subcellularLocation>
</comment>
<keyword evidence="2 4" id="KW-0488">Methylation</keyword>
<dbReference type="SMART" id="SM00937">
    <property type="entry name" value="PCRF"/>
    <property type="match status" value="1"/>
</dbReference>
<keyword evidence="6" id="KW-0175">Coiled coil</keyword>
<evidence type="ECO:0000256" key="1">
    <source>
        <dbReference type="ARBA" id="ARBA00010835"/>
    </source>
</evidence>
<reference evidence="8 9" key="1">
    <citation type="journal article" date="2016" name="Nat. Commun.">
        <title>Thousands of microbial genomes shed light on interconnected biogeochemical processes in an aquifer system.</title>
        <authorList>
            <person name="Anantharaman K."/>
            <person name="Brown C.T."/>
            <person name="Hug L.A."/>
            <person name="Sharon I."/>
            <person name="Castelle C.J."/>
            <person name="Probst A.J."/>
            <person name="Thomas B.C."/>
            <person name="Singh A."/>
            <person name="Wilkins M.J."/>
            <person name="Karaoz U."/>
            <person name="Brodie E.L."/>
            <person name="Williams K.H."/>
            <person name="Hubbard S.S."/>
            <person name="Banfield J.F."/>
        </authorList>
    </citation>
    <scope>NUCLEOTIDE SEQUENCE [LARGE SCALE GENOMIC DNA]</scope>
</reference>
<dbReference type="PANTHER" id="PTHR43116:SF3">
    <property type="entry name" value="CLASS I PEPTIDE CHAIN RELEASE FACTOR"/>
    <property type="match status" value="1"/>
</dbReference>
<comment type="function">
    <text evidence="4">Peptide chain release factor 2 directs the termination of translation in response to the peptide chain termination codons UGA and UAA.</text>
</comment>
<dbReference type="Proteomes" id="UP000177587">
    <property type="component" value="Unassembled WGS sequence"/>
</dbReference>
<dbReference type="Pfam" id="PF03462">
    <property type="entry name" value="PCRF"/>
    <property type="match status" value="1"/>
</dbReference>
<feature type="coiled-coil region" evidence="6">
    <location>
        <begin position="19"/>
        <end position="82"/>
    </location>
</feature>
<comment type="similarity">
    <text evidence="1 4">Belongs to the prokaryotic/mitochondrial release factor family.</text>
</comment>
<dbReference type="InterPro" id="IPR000352">
    <property type="entry name" value="Pep_chain_release_fac_I"/>
</dbReference>
<dbReference type="SUPFAM" id="SSF75620">
    <property type="entry name" value="Release factor"/>
    <property type="match status" value="1"/>
</dbReference>
<dbReference type="Gene3D" id="1.20.58.410">
    <property type="entry name" value="Release factor"/>
    <property type="match status" value="1"/>
</dbReference>
<dbReference type="Gene3D" id="3.30.160.20">
    <property type="match status" value="1"/>
</dbReference>
<evidence type="ECO:0000256" key="2">
    <source>
        <dbReference type="ARBA" id="ARBA00022481"/>
    </source>
</evidence>
<evidence type="ECO:0000259" key="7">
    <source>
        <dbReference type="PROSITE" id="PS00745"/>
    </source>
</evidence>
<dbReference type="PROSITE" id="PS00745">
    <property type="entry name" value="RF_PROK_I"/>
    <property type="match status" value="1"/>
</dbReference>
<comment type="caution">
    <text evidence="8">The sequence shown here is derived from an EMBL/GenBank/DDBJ whole genome shotgun (WGS) entry which is preliminary data.</text>
</comment>
<keyword evidence="4" id="KW-0963">Cytoplasm</keyword>
<sequence>MTEKEIKDGIEETSSFFLRLQEVLEIEKKRNELKDLEARVADMEIWKDRKKGEETSRKAGEVRDLIEKIDEISLLLEKLKEKFSEELYFVARKKLKEIEVKTTFTGRYDKSNAIFSIYSGAGGQDAADWAGMLLDMFTAFFEKMGFKWRIVDESLDDFQTKTGRKPIKNITLEVRGNYAFGYLKGEAGVHRLVRISPFSPKKLRHTSFALVEVLPDIAELQKIEITEKDLKVDLFRSSGPGGQNVNKVETAVRITHLPTGIVAACQVERSQSQNRERAMAVIHAKLLKLMEENKVKEISELKTKVKPEWGSQIRSYVLNPYKMVKDHRTGMETTQAEKVLQGELDDFIQAELVNSFSKK</sequence>
<evidence type="ECO:0000256" key="4">
    <source>
        <dbReference type="HAMAP-Rule" id="MF_00094"/>
    </source>
</evidence>
<evidence type="ECO:0000256" key="6">
    <source>
        <dbReference type="SAM" id="Coils"/>
    </source>
</evidence>
<dbReference type="GO" id="GO:0005737">
    <property type="term" value="C:cytoplasm"/>
    <property type="evidence" value="ECO:0007669"/>
    <property type="project" value="UniProtKB-SubCell"/>
</dbReference>
<dbReference type="InterPro" id="IPR004374">
    <property type="entry name" value="PrfB"/>
</dbReference>
<dbReference type="STRING" id="1798656.A2604_01460"/>
<keyword evidence="3 4" id="KW-0648">Protein biosynthesis</keyword>
<dbReference type="NCBIfam" id="TIGR00020">
    <property type="entry name" value="prfB"/>
    <property type="match status" value="1"/>
</dbReference>
<gene>
    <name evidence="4" type="primary">prfB</name>
    <name evidence="8" type="ORF">A2604_01460</name>
</gene>
<dbReference type="HAMAP" id="MF_00094">
    <property type="entry name" value="Rel_fac_2"/>
    <property type="match status" value="1"/>
</dbReference>
<accession>A0A1G2CT57</accession>
<proteinExistence type="inferred from homology"/>
<dbReference type="GO" id="GO:0016149">
    <property type="term" value="F:translation release factor activity, codon specific"/>
    <property type="evidence" value="ECO:0007669"/>
    <property type="project" value="UniProtKB-UniRule"/>
</dbReference>
<evidence type="ECO:0000313" key="9">
    <source>
        <dbReference type="Proteomes" id="UP000177587"/>
    </source>
</evidence>
<name>A0A1G2CT57_9BACT</name>
<evidence type="ECO:0000256" key="3">
    <source>
        <dbReference type="ARBA" id="ARBA00022917"/>
    </source>
</evidence>
<dbReference type="AlphaFoldDB" id="A0A1G2CT57"/>
<protein>
    <recommendedName>
        <fullName evidence="4 5">Peptide chain release factor 2</fullName>
        <shortName evidence="4">RF-2</shortName>
    </recommendedName>
</protein>
<dbReference type="Gene3D" id="3.30.70.1660">
    <property type="match status" value="1"/>
</dbReference>
<evidence type="ECO:0000256" key="5">
    <source>
        <dbReference type="NCBIfam" id="TIGR00020"/>
    </source>
</evidence>
<dbReference type="InterPro" id="IPR045853">
    <property type="entry name" value="Pep_chain_release_fac_I_sf"/>
</dbReference>
<comment type="PTM">
    <text evidence="4">Methylated by PrmC. Methylation increases the termination efficiency of RF2.</text>
</comment>
<dbReference type="Pfam" id="PF00472">
    <property type="entry name" value="RF-1"/>
    <property type="match status" value="1"/>
</dbReference>
<dbReference type="PANTHER" id="PTHR43116">
    <property type="entry name" value="PEPTIDE CHAIN RELEASE FACTOR 2"/>
    <property type="match status" value="1"/>
</dbReference>